<dbReference type="EMBL" id="FZMO01000079">
    <property type="protein sequence ID" value="SNQ47072.1"/>
    <property type="molecule type" value="Genomic_DNA"/>
</dbReference>
<organism evidence="2 3">
    <name type="scientific">Frankia canadensis</name>
    <dbReference type="NCBI Taxonomy" id="1836972"/>
    <lineage>
        <taxon>Bacteria</taxon>
        <taxon>Bacillati</taxon>
        <taxon>Actinomycetota</taxon>
        <taxon>Actinomycetes</taxon>
        <taxon>Frankiales</taxon>
        <taxon>Frankiaceae</taxon>
        <taxon>Frankia</taxon>
    </lineage>
</organism>
<evidence type="ECO:0000256" key="1">
    <source>
        <dbReference type="SAM" id="MobiDB-lite"/>
    </source>
</evidence>
<accession>A0A2I2KN54</accession>
<dbReference type="OrthoDB" id="3218248at2"/>
<protein>
    <recommendedName>
        <fullName evidence="4">HD domain-containing protein</fullName>
    </recommendedName>
</protein>
<gene>
    <name evidence="2" type="ORF">FRACA_170032</name>
</gene>
<proteinExistence type="predicted"/>
<evidence type="ECO:0000313" key="3">
    <source>
        <dbReference type="Proteomes" id="UP000234331"/>
    </source>
</evidence>
<dbReference type="RefSeq" id="WP_101830980.1">
    <property type="nucleotide sequence ID" value="NZ_FZMO01000079.1"/>
</dbReference>
<reference evidence="2 3" key="1">
    <citation type="submission" date="2017-06" db="EMBL/GenBank/DDBJ databases">
        <authorList>
            <person name="Kim H.J."/>
            <person name="Triplett B.A."/>
        </authorList>
    </citation>
    <scope>NUCLEOTIDE SEQUENCE [LARGE SCALE GENOMIC DNA]</scope>
    <source>
        <strain evidence="2">FRACA_ARgP5</strain>
    </source>
</reference>
<evidence type="ECO:0008006" key="4">
    <source>
        <dbReference type="Google" id="ProtNLM"/>
    </source>
</evidence>
<dbReference type="SUPFAM" id="SSF109604">
    <property type="entry name" value="HD-domain/PDEase-like"/>
    <property type="match status" value="1"/>
</dbReference>
<sequence>MTSPNPTRPSSPHPTRRSVLTRPRSPVIEHALGIARDWCAGQIIDGAPALGHAVRVALTLGRHLPAVPPELTAAILLHDVLDYRGSDLVDSTIARQCGQRTLTMVWLMYGEHTAMDSYGAAPAMALRRLERLPDLVAAALTADKIVSVGYVLRGAQHTADPAAYWPARRPFLDLVPYLRAFHTATAHRIPTTLAGELDTLVRDAETATT</sequence>
<dbReference type="Proteomes" id="UP000234331">
    <property type="component" value="Unassembled WGS sequence"/>
</dbReference>
<feature type="compositionally biased region" description="Pro residues" evidence="1">
    <location>
        <begin position="1"/>
        <end position="12"/>
    </location>
</feature>
<name>A0A2I2KN54_9ACTN</name>
<dbReference type="AlphaFoldDB" id="A0A2I2KN54"/>
<dbReference type="Gene3D" id="1.10.3210.10">
    <property type="entry name" value="Hypothetical protein af1432"/>
    <property type="match status" value="1"/>
</dbReference>
<feature type="region of interest" description="Disordered" evidence="1">
    <location>
        <begin position="1"/>
        <end position="22"/>
    </location>
</feature>
<keyword evidence="3" id="KW-1185">Reference proteome</keyword>
<evidence type="ECO:0000313" key="2">
    <source>
        <dbReference type="EMBL" id="SNQ47072.1"/>
    </source>
</evidence>